<evidence type="ECO:0000256" key="5">
    <source>
        <dbReference type="ARBA" id="ARBA00022908"/>
    </source>
</evidence>
<dbReference type="Gene3D" id="1.10.150.130">
    <property type="match status" value="1"/>
</dbReference>
<evidence type="ECO:0000313" key="13">
    <source>
        <dbReference type="Proteomes" id="UP001154322"/>
    </source>
</evidence>
<keyword evidence="2" id="KW-0963">Cytoplasm</keyword>
<feature type="domain" description="Core-binding (CB)" evidence="11">
    <location>
        <begin position="10"/>
        <end position="92"/>
    </location>
</feature>
<dbReference type="Pfam" id="PF00589">
    <property type="entry name" value="Phage_integrase"/>
    <property type="match status" value="1"/>
</dbReference>
<accession>A0ABM9G5M9</accession>
<evidence type="ECO:0000256" key="1">
    <source>
        <dbReference type="ARBA" id="ARBA00004496"/>
    </source>
</evidence>
<keyword evidence="6 9" id="KW-0238">DNA-binding</keyword>
<evidence type="ECO:0000256" key="9">
    <source>
        <dbReference type="PROSITE-ProRule" id="PRU01248"/>
    </source>
</evidence>
<dbReference type="PANTHER" id="PTHR30349">
    <property type="entry name" value="PHAGE INTEGRASE-RELATED"/>
    <property type="match status" value="1"/>
</dbReference>
<evidence type="ECO:0000256" key="4">
    <source>
        <dbReference type="ARBA" id="ARBA00022829"/>
    </source>
</evidence>
<keyword evidence="13" id="KW-1185">Reference proteome</keyword>
<evidence type="ECO:0000256" key="7">
    <source>
        <dbReference type="ARBA" id="ARBA00023172"/>
    </source>
</evidence>
<keyword evidence="5" id="KW-0229">DNA integration</keyword>
<evidence type="ECO:0000256" key="2">
    <source>
        <dbReference type="ARBA" id="ARBA00022490"/>
    </source>
</evidence>
<dbReference type="RefSeq" id="WP_213428106.1">
    <property type="nucleotide sequence ID" value="NZ_AP031286.1"/>
</dbReference>
<evidence type="ECO:0000256" key="8">
    <source>
        <dbReference type="ARBA" id="ARBA00023306"/>
    </source>
</evidence>
<evidence type="ECO:0000313" key="12">
    <source>
        <dbReference type="EMBL" id="CAH8246500.1"/>
    </source>
</evidence>
<protein>
    <submittedName>
        <fullName evidence="12">Tyrosine-type recombinase/integrase</fullName>
    </submittedName>
</protein>
<dbReference type="Proteomes" id="UP001154322">
    <property type="component" value="Unassembled WGS sequence"/>
</dbReference>
<dbReference type="PANTHER" id="PTHR30349:SF77">
    <property type="entry name" value="TYROSINE RECOMBINASE XERC"/>
    <property type="match status" value="1"/>
</dbReference>
<name>A0ABM9G5M9_9BACL</name>
<keyword evidence="3" id="KW-0132">Cell division</keyword>
<evidence type="ECO:0000259" key="11">
    <source>
        <dbReference type="PROSITE" id="PS51900"/>
    </source>
</evidence>
<organism evidence="12 13">
    <name type="scientific">Paenibacillus melissococcoides</name>
    <dbReference type="NCBI Taxonomy" id="2912268"/>
    <lineage>
        <taxon>Bacteria</taxon>
        <taxon>Bacillati</taxon>
        <taxon>Bacillota</taxon>
        <taxon>Bacilli</taxon>
        <taxon>Bacillales</taxon>
        <taxon>Paenibacillaceae</taxon>
        <taxon>Paenibacillus</taxon>
    </lineage>
</organism>
<dbReference type="InterPro" id="IPR013762">
    <property type="entry name" value="Integrase-like_cat_sf"/>
</dbReference>
<reference evidence="12" key="1">
    <citation type="submission" date="2022-06" db="EMBL/GenBank/DDBJ databases">
        <authorList>
            <person name="Dietemann V."/>
            <person name="Ory F."/>
            <person name="Dainat B."/>
            <person name="Oberhansli S."/>
        </authorList>
    </citation>
    <scope>NUCLEOTIDE SEQUENCE</scope>
    <source>
        <strain evidence="12">Ena-SAMPLE-TAB-26-04-2022-14:26:32:270-5432</strain>
    </source>
</reference>
<keyword evidence="4" id="KW-0159">Chromosome partition</keyword>
<dbReference type="Pfam" id="PF13495">
    <property type="entry name" value="Phage_int_SAM_4"/>
    <property type="match status" value="1"/>
</dbReference>
<dbReference type="InterPro" id="IPR050090">
    <property type="entry name" value="Tyrosine_recombinase_XerCD"/>
</dbReference>
<dbReference type="Gene3D" id="1.10.443.10">
    <property type="entry name" value="Intergrase catalytic core"/>
    <property type="match status" value="1"/>
</dbReference>
<dbReference type="EMBL" id="CALYLO010000005">
    <property type="protein sequence ID" value="CAH8246500.1"/>
    <property type="molecule type" value="Genomic_DNA"/>
</dbReference>
<comment type="caution">
    <text evidence="12">The sequence shown here is derived from an EMBL/GenBank/DDBJ whole genome shotgun (WGS) entry which is preliminary data.</text>
</comment>
<dbReference type="InterPro" id="IPR011010">
    <property type="entry name" value="DNA_brk_join_enz"/>
</dbReference>
<proteinExistence type="predicted"/>
<feature type="domain" description="Tyr recombinase" evidence="10">
    <location>
        <begin position="114"/>
        <end position="302"/>
    </location>
</feature>
<evidence type="ECO:0000256" key="3">
    <source>
        <dbReference type="ARBA" id="ARBA00022618"/>
    </source>
</evidence>
<dbReference type="InterPro" id="IPR044068">
    <property type="entry name" value="CB"/>
</dbReference>
<dbReference type="PROSITE" id="PS51898">
    <property type="entry name" value="TYR_RECOMBINASE"/>
    <property type="match status" value="1"/>
</dbReference>
<evidence type="ECO:0000259" key="10">
    <source>
        <dbReference type="PROSITE" id="PS51898"/>
    </source>
</evidence>
<dbReference type="InterPro" id="IPR004107">
    <property type="entry name" value="Integrase_SAM-like_N"/>
</dbReference>
<keyword evidence="8" id="KW-0131">Cell cycle</keyword>
<keyword evidence="7" id="KW-0233">DNA recombination</keyword>
<dbReference type="PROSITE" id="PS51900">
    <property type="entry name" value="CB"/>
    <property type="match status" value="1"/>
</dbReference>
<dbReference type="InterPro" id="IPR010998">
    <property type="entry name" value="Integrase_recombinase_N"/>
</dbReference>
<gene>
    <name evidence="12" type="ORF">WJ0W_003735</name>
</gene>
<comment type="subcellular location">
    <subcellularLocation>
        <location evidence="1">Cytoplasm</location>
    </subcellularLocation>
</comment>
<dbReference type="SUPFAM" id="SSF56349">
    <property type="entry name" value="DNA breaking-rejoining enzymes"/>
    <property type="match status" value="1"/>
</dbReference>
<evidence type="ECO:0000256" key="6">
    <source>
        <dbReference type="ARBA" id="ARBA00023125"/>
    </source>
</evidence>
<sequence length="327" mass="37141">MNLTRHELTALYEEPLEGFRLWMANAGYTEYTQRNYIGDVRQFLRTLNGKPVEEVTKMQVLAFFAQVKASGVSDATRNRKHCALTSFYRALNELEWTTVNPALGVKKSKTEMNRAPVYLEPEQLQTVLTHAKGKYYNRNLAILMLMAYAGLRVGEVHRLNVGDYHPERQTLEVLGKGRKWRTVPLPAAVAEQLQLALDERLTPWRAGEEALFISQKGRRLSIRNIQYIAEQAFEGLAAEEGVITPGRGRSYSCHKLRHSFATLLLRSGADIRTVQDMLGHASIQTTTVYTHVSDKQKQEAVERLLPYIRMKGAQIEHDGNNGKGTER</sequence>
<dbReference type="InterPro" id="IPR002104">
    <property type="entry name" value="Integrase_catalytic"/>
</dbReference>